<dbReference type="Pfam" id="PF06580">
    <property type="entry name" value="His_kinase"/>
    <property type="match status" value="1"/>
</dbReference>
<keyword evidence="4" id="KW-0597">Phosphoprotein</keyword>
<evidence type="ECO:0000256" key="6">
    <source>
        <dbReference type="ARBA" id="ARBA00022777"/>
    </source>
</evidence>
<proteinExistence type="predicted"/>
<sequence length="598" mass="69671">MKDRKTKRHSLREKMMALNLSVTLLSLIFCGVVFICSVWLIVGKYIEHDLDFFLTETNNNLNTKTEYLENIIYEIRGSEELMAYLDKAGRADLDDKEQERLQNIYTRTVNISSQKNLGNGNEPIVEKVYLFDSQDDFLFTGYYAMVESEVQKSREEAIGVYNNFRKQQEKPGGSADYCYYPGQQGREYLAFTLYDRNMKDQGSVIFEIRLDVLEGIMNQVENYKGAFWMLYDRRGNIISGENYNMAGEKLGEINQSFQTVPYEDVIDNTGFRLYTEDMSMYLRATIGIPEGQTTYLLYDSVKIYIFILAVICVGVFAAFVTIVYHLTKPLKEFTEKLQSVKEGDFETKLPDYSTEEFHEISLVFNEMTEYVNYLIKQVYEKQLSIKEMELKFLQTQVNPHFMFNVLNTIALQARMDHNDETYKMITSFSQLIQAKIYRKDTEKVQIRQELEYVEYYLYLQSYRYGDRLNYNIIVEDEEVLDMFIPKLCLQLIVENAVVHGIEPKLEPGFVEIVMFEKDRSIYIEISDDGVGFDQEGQVSLPINKEVKEKGHNHVGLNNAHHIIQLTYGEKYGIHIFSKKGDGSKVTVHIPFDEGNCTE</sequence>
<evidence type="ECO:0000259" key="9">
    <source>
        <dbReference type="PROSITE" id="PS50885"/>
    </source>
</evidence>
<protein>
    <recommendedName>
        <fullName evidence="3">histidine kinase</fullName>
        <ecNumber evidence="3">2.7.13.3</ecNumber>
    </recommendedName>
</protein>
<keyword evidence="8" id="KW-0472">Membrane</keyword>
<evidence type="ECO:0000256" key="2">
    <source>
        <dbReference type="ARBA" id="ARBA00004370"/>
    </source>
</evidence>
<dbReference type="Proteomes" id="UP000306509">
    <property type="component" value="Unassembled WGS sequence"/>
</dbReference>
<evidence type="ECO:0000313" key="10">
    <source>
        <dbReference type="EMBL" id="TLD01012.1"/>
    </source>
</evidence>
<comment type="caution">
    <text evidence="10">The sequence shown here is derived from an EMBL/GenBank/DDBJ whole genome shotgun (WGS) entry which is preliminary data.</text>
</comment>
<dbReference type="CDD" id="cd06225">
    <property type="entry name" value="HAMP"/>
    <property type="match status" value="1"/>
</dbReference>
<dbReference type="InterPro" id="IPR003660">
    <property type="entry name" value="HAMP_dom"/>
</dbReference>
<dbReference type="EMBL" id="QGQD01000045">
    <property type="protein sequence ID" value="TLD01012.1"/>
    <property type="molecule type" value="Genomic_DNA"/>
</dbReference>
<evidence type="ECO:0000256" key="8">
    <source>
        <dbReference type="SAM" id="Phobius"/>
    </source>
</evidence>
<dbReference type="PRINTS" id="PR00344">
    <property type="entry name" value="BCTRLSENSOR"/>
</dbReference>
<name>A0A4U8Q7U5_9FIRM</name>
<dbReference type="Pfam" id="PF00672">
    <property type="entry name" value="HAMP"/>
    <property type="match status" value="1"/>
</dbReference>
<keyword evidence="5 10" id="KW-0808">Transferase</keyword>
<dbReference type="InterPro" id="IPR036890">
    <property type="entry name" value="HATPase_C_sf"/>
</dbReference>
<dbReference type="Pfam" id="PF02518">
    <property type="entry name" value="HATPase_c"/>
    <property type="match status" value="1"/>
</dbReference>
<dbReference type="SMART" id="SM00387">
    <property type="entry name" value="HATPase_c"/>
    <property type="match status" value="1"/>
</dbReference>
<dbReference type="PANTHER" id="PTHR34220:SF7">
    <property type="entry name" value="SENSOR HISTIDINE KINASE YPDA"/>
    <property type="match status" value="1"/>
</dbReference>
<dbReference type="PROSITE" id="PS50885">
    <property type="entry name" value="HAMP"/>
    <property type="match status" value="1"/>
</dbReference>
<dbReference type="InterPro" id="IPR050640">
    <property type="entry name" value="Bact_2-comp_sensor_kinase"/>
</dbReference>
<evidence type="ECO:0000256" key="5">
    <source>
        <dbReference type="ARBA" id="ARBA00022679"/>
    </source>
</evidence>
<feature type="domain" description="HAMP" evidence="9">
    <location>
        <begin position="324"/>
        <end position="376"/>
    </location>
</feature>
<dbReference type="PANTHER" id="PTHR34220">
    <property type="entry name" value="SENSOR HISTIDINE KINASE YPDA"/>
    <property type="match status" value="1"/>
</dbReference>
<reference evidence="10 11" key="1">
    <citation type="journal article" date="2019" name="Anaerobe">
        <title>Detection of Robinsoniella peoriensis in multiple bone samples of a trauma patient.</title>
        <authorList>
            <person name="Schrottner P."/>
            <person name="Hartwich K."/>
            <person name="Bunk B."/>
            <person name="Schober I."/>
            <person name="Helbig S."/>
            <person name="Rudolph W.W."/>
            <person name="Gunzer F."/>
        </authorList>
    </citation>
    <scope>NUCLEOTIDE SEQUENCE [LARGE SCALE GENOMIC DNA]</scope>
    <source>
        <strain evidence="10 11">DSM 106044</strain>
    </source>
</reference>
<dbReference type="GO" id="GO:0000155">
    <property type="term" value="F:phosphorelay sensor kinase activity"/>
    <property type="evidence" value="ECO:0007669"/>
    <property type="project" value="InterPro"/>
</dbReference>
<dbReference type="AlphaFoldDB" id="A0A4U8Q7U5"/>
<dbReference type="SUPFAM" id="SSF55874">
    <property type="entry name" value="ATPase domain of HSP90 chaperone/DNA topoisomerase II/histidine kinase"/>
    <property type="match status" value="1"/>
</dbReference>
<dbReference type="GO" id="GO:0016020">
    <property type="term" value="C:membrane"/>
    <property type="evidence" value="ECO:0007669"/>
    <property type="project" value="UniProtKB-SubCell"/>
</dbReference>
<dbReference type="InterPro" id="IPR010559">
    <property type="entry name" value="Sig_transdc_His_kin_internal"/>
</dbReference>
<evidence type="ECO:0000313" key="11">
    <source>
        <dbReference type="Proteomes" id="UP000306509"/>
    </source>
</evidence>
<dbReference type="InterPro" id="IPR004358">
    <property type="entry name" value="Sig_transdc_His_kin-like_C"/>
</dbReference>
<evidence type="ECO:0000256" key="4">
    <source>
        <dbReference type="ARBA" id="ARBA00022553"/>
    </source>
</evidence>
<feature type="transmembrane region" description="Helical" evidence="8">
    <location>
        <begin position="303"/>
        <end position="326"/>
    </location>
</feature>
<dbReference type="Gene3D" id="3.30.565.10">
    <property type="entry name" value="Histidine kinase-like ATPase, C-terminal domain"/>
    <property type="match status" value="1"/>
</dbReference>
<dbReference type="Gene3D" id="6.10.340.10">
    <property type="match status" value="1"/>
</dbReference>
<accession>A0A4U8Q7U5</accession>
<keyword evidence="8" id="KW-1133">Transmembrane helix</keyword>
<dbReference type="STRING" id="180332.GCA_000797495_03884"/>
<evidence type="ECO:0000256" key="1">
    <source>
        <dbReference type="ARBA" id="ARBA00000085"/>
    </source>
</evidence>
<comment type="catalytic activity">
    <reaction evidence="1">
        <text>ATP + protein L-histidine = ADP + protein N-phospho-L-histidine.</text>
        <dbReference type="EC" id="2.7.13.3"/>
    </reaction>
</comment>
<dbReference type="EC" id="2.7.13.3" evidence="3"/>
<dbReference type="InterPro" id="IPR003594">
    <property type="entry name" value="HATPase_dom"/>
</dbReference>
<dbReference type="RefSeq" id="WP_044293014.1">
    <property type="nucleotide sequence ID" value="NZ_JTGN01000001.1"/>
</dbReference>
<dbReference type="SMART" id="SM00304">
    <property type="entry name" value="HAMP"/>
    <property type="match status" value="1"/>
</dbReference>
<feature type="transmembrane region" description="Helical" evidence="8">
    <location>
        <begin position="20"/>
        <end position="42"/>
    </location>
</feature>
<evidence type="ECO:0000256" key="3">
    <source>
        <dbReference type="ARBA" id="ARBA00012438"/>
    </source>
</evidence>
<keyword evidence="8" id="KW-0812">Transmembrane</keyword>
<comment type="subcellular location">
    <subcellularLocation>
        <location evidence="2">Membrane</location>
    </subcellularLocation>
</comment>
<organism evidence="10 11">
    <name type="scientific">Robinsoniella peoriensis</name>
    <dbReference type="NCBI Taxonomy" id="180332"/>
    <lineage>
        <taxon>Bacteria</taxon>
        <taxon>Bacillati</taxon>
        <taxon>Bacillota</taxon>
        <taxon>Clostridia</taxon>
        <taxon>Lachnospirales</taxon>
        <taxon>Lachnospiraceae</taxon>
        <taxon>Robinsoniella</taxon>
    </lineage>
</organism>
<gene>
    <name evidence="10" type="primary">ypdA_14</name>
    <name evidence="10" type="ORF">DSM106044_02214</name>
</gene>
<keyword evidence="6 10" id="KW-0418">Kinase</keyword>
<evidence type="ECO:0000256" key="7">
    <source>
        <dbReference type="ARBA" id="ARBA00023012"/>
    </source>
</evidence>
<keyword evidence="7" id="KW-0902">Two-component regulatory system</keyword>
<keyword evidence="11" id="KW-1185">Reference proteome</keyword>